<dbReference type="Pfam" id="PF16916">
    <property type="entry name" value="ZT_dimer"/>
    <property type="match status" value="1"/>
</dbReference>
<name>A0AAN8DB07_CHAGU</name>
<dbReference type="InterPro" id="IPR058533">
    <property type="entry name" value="Cation_efflux_TM"/>
</dbReference>
<evidence type="ECO:0000256" key="1">
    <source>
        <dbReference type="ARBA" id="ARBA00004141"/>
    </source>
</evidence>
<sequence length="364" mass="40037">MELSEDSEKQLLIHPDPLRRSSSPEPRCSDPESGADEDAGFPSRFCRDSDTLPEESVARRSARKKLIMAAVVSLVFMTGEVVGGYFAQSLAIMTDAAHLLTDVCSISISCFSLWLSSRPKTDSMTFGWHRAEILGMLLSVFSIWIVTVLLLISAARRVSDGDYEIDSFIMLITSGGGGGGQRASGASHGHNHSFPPARLQTDKQRDLHHDLHHHDLHPDLHHGHNASVRAAFVHVVGDLLQSFGVLLAATIIHFRPEYKVADPICTFLFSVLVLGTTIPISKDVFRVLMEAGSPEQVISVRERLLSLRGVQSVHNLHVWSLNLNKHLLSAHLSTDADPLLVLSSANQLLRSEFGFCCVTLQVER</sequence>
<evidence type="ECO:0000256" key="2">
    <source>
        <dbReference type="ARBA" id="ARBA00008873"/>
    </source>
</evidence>
<protein>
    <recommendedName>
        <fullName evidence="17">Zinc transporter 2-like</fullName>
    </recommendedName>
</protein>
<dbReference type="PANTHER" id="PTHR11562:SF17">
    <property type="entry name" value="RE54080P-RELATED"/>
    <property type="match status" value="1"/>
</dbReference>
<dbReference type="SUPFAM" id="SSF161111">
    <property type="entry name" value="Cation efflux protein transmembrane domain-like"/>
    <property type="match status" value="1"/>
</dbReference>
<feature type="domain" description="Cation efflux protein cytoplasmic" evidence="14">
    <location>
        <begin position="294"/>
        <end position="363"/>
    </location>
</feature>
<dbReference type="NCBIfam" id="TIGR01297">
    <property type="entry name" value="CDF"/>
    <property type="match status" value="1"/>
</dbReference>
<evidence type="ECO:0000259" key="13">
    <source>
        <dbReference type="Pfam" id="PF01545"/>
    </source>
</evidence>
<feature type="domain" description="Cation efflux protein transmembrane" evidence="13">
    <location>
        <begin position="66"/>
        <end position="289"/>
    </location>
</feature>
<comment type="caution">
    <text evidence="15">The sequence shown here is derived from an EMBL/GenBank/DDBJ whole genome shotgun (WGS) entry which is preliminary data.</text>
</comment>
<dbReference type="InterPro" id="IPR050681">
    <property type="entry name" value="CDF/SLC30A"/>
</dbReference>
<comment type="subcellular location">
    <subcellularLocation>
        <location evidence="1">Membrane</location>
        <topology evidence="1">Multi-pass membrane protein</topology>
    </subcellularLocation>
</comment>
<keyword evidence="6" id="KW-0864">Zinc transport</keyword>
<evidence type="ECO:0000256" key="9">
    <source>
        <dbReference type="ARBA" id="ARBA00023136"/>
    </source>
</evidence>
<keyword evidence="8" id="KW-0406">Ion transport</keyword>
<evidence type="ECO:0000256" key="12">
    <source>
        <dbReference type="SAM" id="Phobius"/>
    </source>
</evidence>
<dbReference type="InterPro" id="IPR027470">
    <property type="entry name" value="Cation_efflux_CTD"/>
</dbReference>
<evidence type="ECO:0000256" key="11">
    <source>
        <dbReference type="SAM" id="MobiDB-lite"/>
    </source>
</evidence>
<keyword evidence="5 12" id="KW-0812">Transmembrane</keyword>
<dbReference type="GO" id="GO:0015297">
    <property type="term" value="F:antiporter activity"/>
    <property type="evidence" value="ECO:0007669"/>
    <property type="project" value="UniProtKB-KW"/>
</dbReference>
<proteinExistence type="inferred from homology"/>
<evidence type="ECO:0000256" key="7">
    <source>
        <dbReference type="ARBA" id="ARBA00022989"/>
    </source>
</evidence>
<evidence type="ECO:0000256" key="5">
    <source>
        <dbReference type="ARBA" id="ARBA00022692"/>
    </source>
</evidence>
<dbReference type="GO" id="GO:0010043">
    <property type="term" value="P:response to zinc ion"/>
    <property type="evidence" value="ECO:0007669"/>
    <property type="project" value="TreeGrafter"/>
</dbReference>
<comment type="catalytic activity">
    <reaction evidence="10">
        <text>Zn(2+)(in) + 2 H(+)(out) = Zn(2+)(out) + 2 H(+)(in)</text>
        <dbReference type="Rhea" id="RHEA:72627"/>
        <dbReference type="ChEBI" id="CHEBI:15378"/>
        <dbReference type="ChEBI" id="CHEBI:29105"/>
    </reaction>
</comment>
<reference evidence="15 16" key="1">
    <citation type="journal article" date="2023" name="Mol. Biol. Evol.">
        <title>Genomics of Secondarily Temperate Adaptation in the Only Non-Antarctic Icefish.</title>
        <authorList>
            <person name="Rivera-Colon A.G."/>
            <person name="Rayamajhi N."/>
            <person name="Minhas B.F."/>
            <person name="Madrigal G."/>
            <person name="Bilyk K.T."/>
            <person name="Yoon V."/>
            <person name="Hune M."/>
            <person name="Gregory S."/>
            <person name="Cheng C.H.C."/>
            <person name="Catchen J.M."/>
        </authorList>
    </citation>
    <scope>NUCLEOTIDE SEQUENCE [LARGE SCALE GENOMIC DNA]</scope>
    <source>
        <tissue evidence="15">White muscle</tissue>
    </source>
</reference>
<dbReference type="EMBL" id="JAURVH010001526">
    <property type="protein sequence ID" value="KAK5917463.1"/>
    <property type="molecule type" value="Genomic_DNA"/>
</dbReference>
<dbReference type="Proteomes" id="UP001331515">
    <property type="component" value="Unassembled WGS sequence"/>
</dbReference>
<keyword evidence="4" id="KW-0050">Antiport</keyword>
<dbReference type="PANTHER" id="PTHR11562">
    <property type="entry name" value="CATION EFFLUX PROTEIN/ ZINC TRANSPORTER"/>
    <property type="match status" value="1"/>
</dbReference>
<evidence type="ECO:0000256" key="3">
    <source>
        <dbReference type="ARBA" id="ARBA00022448"/>
    </source>
</evidence>
<evidence type="ECO:0008006" key="17">
    <source>
        <dbReference type="Google" id="ProtNLM"/>
    </source>
</evidence>
<dbReference type="GO" id="GO:0005886">
    <property type="term" value="C:plasma membrane"/>
    <property type="evidence" value="ECO:0007669"/>
    <property type="project" value="TreeGrafter"/>
</dbReference>
<comment type="similarity">
    <text evidence="2">Belongs to the cation diffusion facilitator (CDF) transporter (TC 2.A.4) family. SLC30A subfamily.</text>
</comment>
<evidence type="ECO:0000313" key="15">
    <source>
        <dbReference type="EMBL" id="KAK5917463.1"/>
    </source>
</evidence>
<feature type="region of interest" description="Disordered" evidence="11">
    <location>
        <begin position="1"/>
        <end position="42"/>
    </location>
</feature>
<keyword evidence="3" id="KW-0813">Transport</keyword>
<feature type="transmembrane region" description="Helical" evidence="12">
    <location>
        <begin position="66"/>
        <end position="87"/>
    </location>
</feature>
<dbReference type="Gene3D" id="1.20.1510.10">
    <property type="entry name" value="Cation efflux protein transmembrane domain"/>
    <property type="match status" value="1"/>
</dbReference>
<evidence type="ECO:0000313" key="16">
    <source>
        <dbReference type="Proteomes" id="UP001331515"/>
    </source>
</evidence>
<dbReference type="Pfam" id="PF01545">
    <property type="entry name" value="Cation_efflux"/>
    <property type="match status" value="1"/>
</dbReference>
<dbReference type="GO" id="GO:0005385">
    <property type="term" value="F:zinc ion transmembrane transporter activity"/>
    <property type="evidence" value="ECO:0007669"/>
    <property type="project" value="TreeGrafter"/>
</dbReference>
<keyword evidence="6" id="KW-0862">Zinc</keyword>
<evidence type="ECO:0000256" key="6">
    <source>
        <dbReference type="ARBA" id="ARBA00022906"/>
    </source>
</evidence>
<dbReference type="InterPro" id="IPR027469">
    <property type="entry name" value="Cation_efflux_TMD_sf"/>
</dbReference>
<keyword evidence="16" id="KW-1185">Reference proteome</keyword>
<keyword evidence="7 12" id="KW-1133">Transmembrane helix</keyword>
<feature type="transmembrane region" description="Helical" evidence="12">
    <location>
        <begin position="231"/>
        <end position="254"/>
    </location>
</feature>
<feature type="transmembrane region" description="Helical" evidence="12">
    <location>
        <begin position="133"/>
        <end position="152"/>
    </location>
</feature>
<gene>
    <name evidence="15" type="ORF">CgunFtcFv8_012351</name>
</gene>
<keyword evidence="9 12" id="KW-0472">Membrane</keyword>
<evidence type="ECO:0000256" key="8">
    <source>
        <dbReference type="ARBA" id="ARBA00023065"/>
    </source>
</evidence>
<evidence type="ECO:0000259" key="14">
    <source>
        <dbReference type="Pfam" id="PF16916"/>
    </source>
</evidence>
<evidence type="ECO:0000256" key="10">
    <source>
        <dbReference type="ARBA" id="ARBA00048349"/>
    </source>
</evidence>
<organism evidence="15 16">
    <name type="scientific">Champsocephalus gunnari</name>
    <name type="common">Mackerel icefish</name>
    <dbReference type="NCBI Taxonomy" id="52237"/>
    <lineage>
        <taxon>Eukaryota</taxon>
        <taxon>Metazoa</taxon>
        <taxon>Chordata</taxon>
        <taxon>Craniata</taxon>
        <taxon>Vertebrata</taxon>
        <taxon>Euteleostomi</taxon>
        <taxon>Actinopterygii</taxon>
        <taxon>Neopterygii</taxon>
        <taxon>Teleostei</taxon>
        <taxon>Neoteleostei</taxon>
        <taxon>Acanthomorphata</taxon>
        <taxon>Eupercaria</taxon>
        <taxon>Perciformes</taxon>
        <taxon>Notothenioidei</taxon>
        <taxon>Channichthyidae</taxon>
        <taxon>Champsocephalus</taxon>
    </lineage>
</organism>
<feature type="transmembrane region" description="Helical" evidence="12">
    <location>
        <begin position="260"/>
        <end position="280"/>
    </location>
</feature>
<dbReference type="AlphaFoldDB" id="A0AAN8DB07"/>
<accession>A0AAN8DB07</accession>
<feature type="compositionally biased region" description="Basic and acidic residues" evidence="11">
    <location>
        <begin position="1"/>
        <end position="19"/>
    </location>
</feature>
<dbReference type="InterPro" id="IPR002524">
    <property type="entry name" value="Cation_efflux"/>
</dbReference>
<evidence type="ECO:0000256" key="4">
    <source>
        <dbReference type="ARBA" id="ARBA00022449"/>
    </source>
</evidence>